<evidence type="ECO:0000313" key="2">
    <source>
        <dbReference type="EMBL" id="MBB5513472.1"/>
    </source>
</evidence>
<dbReference type="AlphaFoldDB" id="A0A7W8X0Q4"/>
<reference evidence="2 3" key="1">
    <citation type="submission" date="2020-08" db="EMBL/GenBank/DDBJ databases">
        <title>Sequencing the genomes of 1000 actinobacteria strains.</title>
        <authorList>
            <person name="Klenk H.-P."/>
        </authorList>
    </citation>
    <scope>NUCLEOTIDE SEQUENCE [LARGE SCALE GENOMIC DNA]</scope>
    <source>
        <strain evidence="2 3">DSM 105783</strain>
    </source>
</reference>
<dbReference type="RefSeq" id="WP_183665793.1">
    <property type="nucleotide sequence ID" value="NZ_BAAARH010000002.1"/>
</dbReference>
<feature type="compositionally biased region" description="Basic and acidic residues" evidence="1">
    <location>
        <begin position="243"/>
        <end position="281"/>
    </location>
</feature>
<sequence>MTVFPIEVTQGFRLVQEEIRREAYARLSQLVAAGITREQLIDIAPEIFGPLGDLMITASVKWYDELRELQEVSGSFVAEPLESVSRSRWHSLAGYGTSSVALDEAVDADAFGRIAGGLTWVLTEASFDTIIGNAEIDTTPVGYQRVPSAGCCAFCAMLASRGAAYGSYESAKTVVGRGTEIPKVRRRGGQAKGIRPRGSRRLGDSFHDYCRCTVVAVHEGNSFKLEQDADRYYEQYSESAKKVSEGQEWIPGERDADGNRTTKGRWVDADGKTRSDKEKKQQILASMRSELGMR</sequence>
<name>A0A7W8X0Q4_9MICC</name>
<evidence type="ECO:0000313" key="3">
    <source>
        <dbReference type="Proteomes" id="UP000580797"/>
    </source>
</evidence>
<organism evidence="2 3">
    <name type="scientific">Neomicrococcus aestuarii</name>
    <dbReference type="NCBI Taxonomy" id="556325"/>
    <lineage>
        <taxon>Bacteria</taxon>
        <taxon>Bacillati</taxon>
        <taxon>Actinomycetota</taxon>
        <taxon>Actinomycetes</taxon>
        <taxon>Micrococcales</taxon>
        <taxon>Micrococcaceae</taxon>
        <taxon>Neomicrococcus</taxon>
    </lineage>
</organism>
<gene>
    <name evidence="2" type="ORF">HD598_002159</name>
</gene>
<protein>
    <recommendedName>
        <fullName evidence="4">Capsid maturation protease</fullName>
    </recommendedName>
</protein>
<dbReference type="InterPro" id="IPR057369">
    <property type="entry name" value="VG15"/>
</dbReference>
<feature type="region of interest" description="Disordered" evidence="1">
    <location>
        <begin position="243"/>
        <end position="294"/>
    </location>
</feature>
<dbReference type="Pfam" id="PF25310">
    <property type="entry name" value="VG15"/>
    <property type="match status" value="1"/>
</dbReference>
<accession>A0A7W8X0Q4</accession>
<proteinExistence type="predicted"/>
<dbReference type="EMBL" id="JACHDR010000001">
    <property type="protein sequence ID" value="MBB5513472.1"/>
    <property type="molecule type" value="Genomic_DNA"/>
</dbReference>
<dbReference type="Proteomes" id="UP000580797">
    <property type="component" value="Unassembled WGS sequence"/>
</dbReference>
<evidence type="ECO:0008006" key="4">
    <source>
        <dbReference type="Google" id="ProtNLM"/>
    </source>
</evidence>
<comment type="caution">
    <text evidence="2">The sequence shown here is derived from an EMBL/GenBank/DDBJ whole genome shotgun (WGS) entry which is preliminary data.</text>
</comment>
<evidence type="ECO:0000256" key="1">
    <source>
        <dbReference type="SAM" id="MobiDB-lite"/>
    </source>
</evidence>